<keyword evidence="5" id="KW-1185">Reference proteome</keyword>
<organism evidence="4 5">
    <name type="scientific">Aureitalea marina</name>
    <dbReference type="NCBI Taxonomy" id="930804"/>
    <lineage>
        <taxon>Bacteria</taxon>
        <taxon>Pseudomonadati</taxon>
        <taxon>Bacteroidota</taxon>
        <taxon>Flavobacteriia</taxon>
        <taxon>Flavobacteriales</taxon>
        <taxon>Flavobacteriaceae</taxon>
        <taxon>Aureitalea</taxon>
    </lineage>
</organism>
<evidence type="ECO:0000259" key="3">
    <source>
        <dbReference type="PROSITE" id="PS51186"/>
    </source>
</evidence>
<dbReference type="InterPro" id="IPR016181">
    <property type="entry name" value="Acyl_CoA_acyltransferase"/>
</dbReference>
<dbReference type="Gene3D" id="3.40.630.30">
    <property type="match status" value="1"/>
</dbReference>
<dbReference type="EMBL" id="MQUB01000001">
    <property type="protein sequence ID" value="PQB05726.1"/>
    <property type="molecule type" value="Genomic_DNA"/>
</dbReference>
<dbReference type="InterPro" id="IPR050832">
    <property type="entry name" value="Bact_Acetyltransf"/>
</dbReference>
<keyword evidence="1" id="KW-0808">Transferase</keyword>
<dbReference type="PROSITE" id="PS51186">
    <property type="entry name" value="GNAT"/>
    <property type="match status" value="1"/>
</dbReference>
<dbReference type="GO" id="GO:0016747">
    <property type="term" value="F:acyltransferase activity, transferring groups other than amino-acyl groups"/>
    <property type="evidence" value="ECO:0007669"/>
    <property type="project" value="InterPro"/>
</dbReference>
<evidence type="ECO:0000313" key="4">
    <source>
        <dbReference type="EMBL" id="PQB05726.1"/>
    </source>
</evidence>
<gene>
    <name evidence="4" type="ORF">BST85_13075</name>
</gene>
<name>A0A2S7KSY4_9FLAO</name>
<keyword evidence="2" id="KW-0012">Acyltransferase</keyword>
<feature type="domain" description="N-acetyltransferase" evidence="3">
    <location>
        <begin position="11"/>
        <end position="180"/>
    </location>
</feature>
<dbReference type="RefSeq" id="WP_104813674.1">
    <property type="nucleotide sequence ID" value="NZ_MQUB01000001.1"/>
</dbReference>
<accession>A0A2S7KSY4</accession>
<evidence type="ECO:0000313" key="5">
    <source>
        <dbReference type="Proteomes" id="UP000239800"/>
    </source>
</evidence>
<reference evidence="4 5" key="1">
    <citation type="submission" date="2016-11" db="EMBL/GenBank/DDBJ databases">
        <title>Trade-off between light-utilization and light-protection in marine flavobacteria.</title>
        <authorList>
            <person name="Kumagai Y."/>
        </authorList>
    </citation>
    <scope>NUCLEOTIDE SEQUENCE [LARGE SCALE GENOMIC DNA]</scope>
    <source>
        <strain evidence="4 5">NBRC 107741</strain>
    </source>
</reference>
<proteinExistence type="predicted"/>
<dbReference type="AlphaFoldDB" id="A0A2S7KSY4"/>
<comment type="caution">
    <text evidence="4">The sequence shown here is derived from an EMBL/GenBank/DDBJ whole genome shotgun (WGS) entry which is preliminary data.</text>
</comment>
<dbReference type="Proteomes" id="UP000239800">
    <property type="component" value="Unassembled WGS sequence"/>
</dbReference>
<sequence length="180" mass="20946">MTTVIRYMDTIEIRLAKKEDAQFIALLGRITFTETFGHFFRDKQDLLNYYDATFSVEKIETGIAKPENVFWIAFVNRLPVGYAKLKLNSRSQFINSDNICQLQKIYVLKDFLSMKIGFQLQTVLLDKAKELNFNAIWLSVLGSNERAINFYKRNGFEKVGDHDFQIGKESFEFIAMKKGL</sequence>
<protein>
    <recommendedName>
        <fullName evidence="3">N-acetyltransferase domain-containing protein</fullName>
    </recommendedName>
</protein>
<dbReference type="OrthoDB" id="7205533at2"/>
<evidence type="ECO:0000256" key="2">
    <source>
        <dbReference type="ARBA" id="ARBA00023315"/>
    </source>
</evidence>
<dbReference type="PANTHER" id="PTHR43877">
    <property type="entry name" value="AMINOALKYLPHOSPHONATE N-ACETYLTRANSFERASE-RELATED-RELATED"/>
    <property type="match status" value="1"/>
</dbReference>
<evidence type="ECO:0000256" key="1">
    <source>
        <dbReference type="ARBA" id="ARBA00022679"/>
    </source>
</evidence>
<dbReference type="SUPFAM" id="SSF55729">
    <property type="entry name" value="Acyl-CoA N-acyltransferases (Nat)"/>
    <property type="match status" value="1"/>
</dbReference>
<dbReference type="Pfam" id="PF00583">
    <property type="entry name" value="Acetyltransf_1"/>
    <property type="match status" value="1"/>
</dbReference>
<dbReference type="InterPro" id="IPR000182">
    <property type="entry name" value="GNAT_dom"/>
</dbReference>
<dbReference type="CDD" id="cd04301">
    <property type="entry name" value="NAT_SF"/>
    <property type="match status" value="1"/>
</dbReference>